<evidence type="ECO:0000256" key="5">
    <source>
        <dbReference type="SAM" id="Coils"/>
    </source>
</evidence>
<feature type="compositionally biased region" description="Polar residues" evidence="6">
    <location>
        <begin position="121"/>
        <end position="149"/>
    </location>
</feature>
<keyword evidence="2 4" id="KW-0863">Zinc-finger</keyword>
<name>A0A1S3ICS9_LINAN</name>
<dbReference type="KEGG" id="lak:106163100"/>
<dbReference type="RefSeq" id="XP_013396065.1">
    <property type="nucleotide sequence ID" value="XM_013540611.2"/>
</dbReference>
<dbReference type="PANTHER" id="PTHR24102">
    <property type="entry name" value="PHD FINGER PROTEIN"/>
    <property type="match status" value="1"/>
</dbReference>
<evidence type="ECO:0000256" key="1">
    <source>
        <dbReference type="ARBA" id="ARBA00022723"/>
    </source>
</evidence>
<evidence type="ECO:0000313" key="8">
    <source>
        <dbReference type="Proteomes" id="UP000085678"/>
    </source>
</evidence>
<accession>A0A1S3ICS9</accession>
<dbReference type="PROSITE" id="PS01359">
    <property type="entry name" value="ZF_PHD_1"/>
    <property type="match status" value="1"/>
</dbReference>
<feature type="region of interest" description="Disordered" evidence="6">
    <location>
        <begin position="249"/>
        <end position="337"/>
    </location>
</feature>
<feature type="region of interest" description="Disordered" evidence="6">
    <location>
        <begin position="83"/>
        <end position="229"/>
    </location>
</feature>
<keyword evidence="5" id="KW-0175">Coiled coil</keyword>
<keyword evidence="1" id="KW-0479">Metal-binding</keyword>
<dbReference type="InterPro" id="IPR001965">
    <property type="entry name" value="Znf_PHD"/>
</dbReference>
<proteinExistence type="predicted"/>
<dbReference type="AlphaFoldDB" id="A0A1S3ICS9"/>
<sequence>MSRADLDSIQRLLKLVIQRHQVVVSQMKNDPQNVDLQKQLHELQAEIQKLSQQQRAVVQQLRKELVNKQSMSDSLNKQSMVKEGLQQNKQIPKKAPSSTSSCSTASTVAKKPVGQAKAFQRNPSSTTTGLTSKNGNSPQRGKSSPTTVKVSPPRGKSPPIRVPQYTPHRPSILQGRPTLFSGSTTTAAKPASTNNAQVPPVKRATTEPGSDHKRRVPIDTKSLSPEQRQKVEYMASLELITQDTLKELQNRRSERKRRSTANPQFSYGNFEPERKKVTATYLSPLMQGVKRPRGRPPKNGYSPANSRPGTPSGSRSSLAEEDVDDVDDDEDDEGDENDVHEDFCAVCQKSGELLMCDTCNLVYHLQCLDPPLTEVPSGMWSCPKCQAMGKVQPKQWPGTLALVHSYIAFKSSKEEEKRKLQKKAIELEIEKKELEKRAKEYSNSITEQMVHKAQFLRNKKDSQKSLEKLNSFVRVFQSGS</sequence>
<dbReference type="SUPFAM" id="SSF57903">
    <property type="entry name" value="FYVE/PHD zinc finger"/>
    <property type="match status" value="1"/>
</dbReference>
<feature type="compositionally biased region" description="Acidic residues" evidence="6">
    <location>
        <begin position="319"/>
        <end position="337"/>
    </location>
</feature>
<evidence type="ECO:0000256" key="4">
    <source>
        <dbReference type="PROSITE-ProRule" id="PRU00146"/>
    </source>
</evidence>
<evidence type="ECO:0000259" key="7">
    <source>
        <dbReference type="PROSITE" id="PS50016"/>
    </source>
</evidence>
<dbReference type="InterPro" id="IPR019786">
    <property type="entry name" value="Zinc_finger_PHD-type_CS"/>
</dbReference>
<dbReference type="OrthoDB" id="336088at2759"/>
<evidence type="ECO:0000313" key="9">
    <source>
        <dbReference type="RefSeq" id="XP_013396065.1"/>
    </source>
</evidence>
<gene>
    <name evidence="9" type="primary">LOC106163100</name>
</gene>
<keyword evidence="3" id="KW-0862">Zinc</keyword>
<evidence type="ECO:0000256" key="3">
    <source>
        <dbReference type="ARBA" id="ARBA00022833"/>
    </source>
</evidence>
<feature type="compositionally biased region" description="Low complexity" evidence="6">
    <location>
        <begin position="93"/>
        <end position="111"/>
    </location>
</feature>
<reference evidence="9" key="1">
    <citation type="submission" date="2025-08" db="UniProtKB">
        <authorList>
            <consortium name="RefSeq"/>
        </authorList>
    </citation>
    <scope>IDENTIFICATION</scope>
    <source>
        <tissue evidence="9">Gonads</tissue>
    </source>
</reference>
<dbReference type="PROSITE" id="PS50016">
    <property type="entry name" value="ZF_PHD_2"/>
    <property type="match status" value="1"/>
</dbReference>
<feature type="compositionally biased region" description="Polar residues" evidence="6">
    <location>
        <begin position="180"/>
        <end position="197"/>
    </location>
</feature>
<dbReference type="InterPro" id="IPR013083">
    <property type="entry name" value="Znf_RING/FYVE/PHD"/>
</dbReference>
<dbReference type="Gene3D" id="3.30.40.10">
    <property type="entry name" value="Zinc/RING finger domain, C3HC4 (zinc finger)"/>
    <property type="match status" value="1"/>
</dbReference>
<evidence type="ECO:0000256" key="2">
    <source>
        <dbReference type="ARBA" id="ARBA00022771"/>
    </source>
</evidence>
<organism evidence="8 9">
    <name type="scientific">Lingula anatina</name>
    <name type="common">Brachiopod</name>
    <name type="synonym">Lingula unguis</name>
    <dbReference type="NCBI Taxonomy" id="7574"/>
    <lineage>
        <taxon>Eukaryota</taxon>
        <taxon>Metazoa</taxon>
        <taxon>Spiralia</taxon>
        <taxon>Lophotrochozoa</taxon>
        <taxon>Brachiopoda</taxon>
        <taxon>Linguliformea</taxon>
        <taxon>Lingulata</taxon>
        <taxon>Lingulida</taxon>
        <taxon>Linguloidea</taxon>
        <taxon>Lingulidae</taxon>
        <taxon>Lingula</taxon>
    </lineage>
</organism>
<feature type="coiled-coil region" evidence="5">
    <location>
        <begin position="33"/>
        <end position="78"/>
    </location>
</feature>
<protein>
    <submittedName>
        <fullName evidence="9">PHD finger protein 21A isoform X1</fullName>
    </submittedName>
</protein>
<dbReference type="CDD" id="cd15523">
    <property type="entry name" value="PHD_PHF21A"/>
    <property type="match status" value="1"/>
</dbReference>
<dbReference type="Pfam" id="PF00628">
    <property type="entry name" value="PHD"/>
    <property type="match status" value="1"/>
</dbReference>
<feature type="coiled-coil region" evidence="5">
    <location>
        <begin position="410"/>
        <end position="444"/>
    </location>
</feature>
<dbReference type="PANTHER" id="PTHR24102:SF28">
    <property type="entry name" value="PHD-TYPE DOMAIN-CONTAINING PROTEIN"/>
    <property type="match status" value="1"/>
</dbReference>
<dbReference type="GeneID" id="106163100"/>
<feature type="compositionally biased region" description="Low complexity" evidence="6">
    <location>
        <begin position="306"/>
        <end position="317"/>
    </location>
</feature>
<dbReference type="Proteomes" id="UP000085678">
    <property type="component" value="Unplaced"/>
</dbReference>
<feature type="domain" description="PHD-type" evidence="7">
    <location>
        <begin position="341"/>
        <end position="388"/>
    </location>
</feature>
<dbReference type="GO" id="GO:0008270">
    <property type="term" value="F:zinc ion binding"/>
    <property type="evidence" value="ECO:0007669"/>
    <property type="project" value="UniProtKB-KW"/>
</dbReference>
<dbReference type="InterPro" id="IPR019787">
    <property type="entry name" value="Znf_PHD-finger"/>
</dbReference>
<evidence type="ECO:0000256" key="6">
    <source>
        <dbReference type="SAM" id="MobiDB-lite"/>
    </source>
</evidence>
<keyword evidence="8" id="KW-1185">Reference proteome</keyword>
<dbReference type="SMART" id="SM00249">
    <property type="entry name" value="PHD"/>
    <property type="match status" value="1"/>
</dbReference>
<dbReference type="InterPro" id="IPR011011">
    <property type="entry name" value="Znf_FYVE_PHD"/>
</dbReference>